<sequence length="445" mass="51515">MIGCCEYDLESIFEKKLALKTVILICKLYLSPIYLCCSLQKMDSSFPPRALKALKRRMQNFESICLENMSATVEILKQFILCKKLCKAMAIRGSSVRNVFFDRIKNLEAPHDHLVEANVPYSRAIDGIAELEICNFRHQRCVEEDHMMIQYCKAPFESRKLNCKNYSAIWREWTEFTIENGGGHVFTFGTTSCDIRKRLLFSWFVYKFSFGTGCKTKTLTWRSTHKRLGKPFSSFHFSVPSYLLNRFQKHHARQMCKNLSARSSKRLSVLILNAIIYTFKINRIFATKFDSHFLQSLHYGQHLNELFVLQCVQFTARQIDTNFGLNIIPDANTGQNHPENSVSNQFSRNCRDLQEKGGKASYLIHGNHRLPKHFISFLKIRIFFCVKSLSHLKGKISWSGSRRSDDNLATFVVVVGVSIGFDKFCMKYSENPIAGILTFRFCCQF</sequence>
<dbReference type="AlphaFoldDB" id="A0A9Q0S008"/>
<evidence type="ECO:0000313" key="1">
    <source>
        <dbReference type="EMBL" id="KAJ6638776.1"/>
    </source>
</evidence>
<dbReference type="Proteomes" id="UP001151699">
    <property type="component" value="Chromosome X"/>
</dbReference>
<gene>
    <name evidence="1" type="ORF">Bhyg_11514</name>
</gene>
<organism evidence="1 2">
    <name type="scientific">Pseudolycoriella hygida</name>
    <dbReference type="NCBI Taxonomy" id="35572"/>
    <lineage>
        <taxon>Eukaryota</taxon>
        <taxon>Metazoa</taxon>
        <taxon>Ecdysozoa</taxon>
        <taxon>Arthropoda</taxon>
        <taxon>Hexapoda</taxon>
        <taxon>Insecta</taxon>
        <taxon>Pterygota</taxon>
        <taxon>Neoptera</taxon>
        <taxon>Endopterygota</taxon>
        <taxon>Diptera</taxon>
        <taxon>Nematocera</taxon>
        <taxon>Sciaroidea</taxon>
        <taxon>Sciaridae</taxon>
        <taxon>Pseudolycoriella</taxon>
    </lineage>
</organism>
<keyword evidence="2" id="KW-1185">Reference proteome</keyword>
<name>A0A9Q0S008_9DIPT</name>
<proteinExistence type="predicted"/>
<evidence type="ECO:0000313" key="2">
    <source>
        <dbReference type="Proteomes" id="UP001151699"/>
    </source>
</evidence>
<protein>
    <submittedName>
        <fullName evidence="1">Uncharacterized protein</fullName>
    </submittedName>
</protein>
<dbReference type="EMBL" id="WJQU01000003">
    <property type="protein sequence ID" value="KAJ6638776.1"/>
    <property type="molecule type" value="Genomic_DNA"/>
</dbReference>
<accession>A0A9Q0S008</accession>
<comment type="caution">
    <text evidence="1">The sequence shown here is derived from an EMBL/GenBank/DDBJ whole genome shotgun (WGS) entry which is preliminary data.</text>
</comment>
<reference evidence="1" key="1">
    <citation type="submission" date="2022-07" db="EMBL/GenBank/DDBJ databases">
        <authorList>
            <person name="Trinca V."/>
            <person name="Uliana J.V.C."/>
            <person name="Torres T.T."/>
            <person name="Ward R.J."/>
            <person name="Monesi N."/>
        </authorList>
    </citation>
    <scope>NUCLEOTIDE SEQUENCE</scope>
    <source>
        <strain evidence="1">HSMRA1968</strain>
        <tissue evidence="1">Whole embryos</tissue>
    </source>
</reference>